<dbReference type="Gene3D" id="3.40.190.10">
    <property type="entry name" value="Periplasmic binding protein-like II"/>
    <property type="match status" value="2"/>
</dbReference>
<gene>
    <name evidence="2" type="ORF">GO608_16960</name>
</gene>
<dbReference type="SUPFAM" id="SSF53850">
    <property type="entry name" value="Periplasmic binding protein-like II"/>
    <property type="match status" value="1"/>
</dbReference>
<evidence type="ECO:0000256" key="1">
    <source>
        <dbReference type="SAM" id="SignalP"/>
    </source>
</evidence>
<dbReference type="Pfam" id="PF16868">
    <property type="entry name" value="NMT1_3"/>
    <property type="match status" value="1"/>
</dbReference>
<dbReference type="RefSeq" id="WP_011255037.1">
    <property type="nucleotide sequence ID" value="NZ_WTVH02000001.1"/>
</dbReference>
<name>A0ABX1N6U4_9RHOO</name>
<sequence length="326" mass="35139">MLRNIVCGLAIAFFSLGAAAESYKMTLSGASPSGLWTMIGVGIDGAVKDAFPGSTITYQTSGGGLANIALLDQGKVELGIAHDAELHIATLGAKPFRKPITNLRAIAMLYDWAPMQMVITKAFAEEHGIRTFDDIAVKKPPIRIAFNKRGNITEYVAVEMFRAIGVSLDDIKKWGGDVIYAASDEQGDLMKDKRIDMFTNGVFVRTSFIVQAGDAVDLVLLPVSDSVIKKISQELSVAPFVVKAGSYSWQPTDVATLALSAILVVNDKMDDKVAHDLAEALHKHIGKLQGAHGSLKAITPEFLTSQKTVPYHKGAEAYYREAGLLK</sequence>
<keyword evidence="1" id="KW-0732">Signal</keyword>
<dbReference type="PANTHER" id="PTHR42941">
    <property type="entry name" value="SLL1037 PROTEIN"/>
    <property type="match status" value="1"/>
</dbReference>
<feature type="chain" id="PRO_5046246529" evidence="1">
    <location>
        <begin position="21"/>
        <end position="326"/>
    </location>
</feature>
<reference evidence="2" key="1">
    <citation type="submission" date="2019-12" db="EMBL/GenBank/DDBJ databases">
        <title>Comparative genomics gives insights into the taxonomy of the Azoarcus-Aromatoleum group and reveals separate origins of nif in the plant-associated Azoarcus and non-plant-associated Aromatoleum sub-groups.</title>
        <authorList>
            <person name="Lafos M."/>
            <person name="Maluk M."/>
            <person name="Batista M."/>
            <person name="Junghare M."/>
            <person name="Carmona M."/>
            <person name="Faoro H."/>
            <person name="Cruz L.M."/>
            <person name="Battistoni F."/>
            <person name="De Souza E."/>
            <person name="Pedrosa F."/>
            <person name="Chen W.-M."/>
            <person name="Poole P.S."/>
            <person name="Dixon R.A."/>
            <person name="James E.K."/>
        </authorList>
    </citation>
    <scope>NUCLEOTIDE SEQUENCE</scope>
    <source>
        <strain evidence="2">U120</strain>
    </source>
</reference>
<dbReference type="EMBL" id="WTVH01000043">
    <property type="protein sequence ID" value="NMF95003.1"/>
    <property type="molecule type" value="Genomic_DNA"/>
</dbReference>
<protein>
    <submittedName>
        <fullName evidence="2">TAXI family TRAP transporter solute-binding subunit</fullName>
    </submittedName>
</protein>
<dbReference type="Proteomes" id="UP000601990">
    <property type="component" value="Unassembled WGS sequence"/>
</dbReference>
<keyword evidence="3" id="KW-1185">Reference proteome</keyword>
<organism evidence="2 3">
    <name type="scientific">Aromatoleum buckelii</name>
    <dbReference type="NCBI Taxonomy" id="200254"/>
    <lineage>
        <taxon>Bacteria</taxon>
        <taxon>Pseudomonadati</taxon>
        <taxon>Pseudomonadota</taxon>
        <taxon>Betaproteobacteria</taxon>
        <taxon>Rhodocyclales</taxon>
        <taxon>Rhodocyclaceae</taxon>
        <taxon>Aromatoleum</taxon>
    </lineage>
</organism>
<comment type="caution">
    <text evidence="2">The sequence shown here is derived from an EMBL/GenBank/DDBJ whole genome shotgun (WGS) entry which is preliminary data.</text>
</comment>
<evidence type="ECO:0000313" key="3">
    <source>
        <dbReference type="Proteomes" id="UP000601990"/>
    </source>
</evidence>
<feature type="signal peptide" evidence="1">
    <location>
        <begin position="1"/>
        <end position="20"/>
    </location>
</feature>
<dbReference type="NCBIfam" id="TIGR02122">
    <property type="entry name" value="TRAP_TAXI"/>
    <property type="match status" value="1"/>
</dbReference>
<proteinExistence type="predicted"/>
<evidence type="ECO:0000313" key="2">
    <source>
        <dbReference type="EMBL" id="NMF95003.1"/>
    </source>
</evidence>
<accession>A0ABX1N6U4</accession>
<dbReference type="InterPro" id="IPR011852">
    <property type="entry name" value="TRAP_TAXI"/>
</dbReference>
<dbReference type="PANTHER" id="PTHR42941:SF1">
    <property type="entry name" value="SLL1037 PROTEIN"/>
    <property type="match status" value="1"/>
</dbReference>